<protein>
    <submittedName>
        <fullName evidence="3">Phage tail tape measure protein</fullName>
    </submittedName>
</protein>
<gene>
    <name evidence="3" type="ORF">RM530_04005</name>
</gene>
<dbReference type="InterPro" id="IPR010090">
    <property type="entry name" value="Phage_tape_meas"/>
</dbReference>
<dbReference type="PANTHER" id="PTHR37813:SF1">
    <property type="entry name" value="FELS-2 PROPHAGE PROTEIN"/>
    <property type="match status" value="1"/>
</dbReference>
<comment type="caution">
    <text evidence="3">The sequence shown here is derived from an EMBL/GenBank/DDBJ whole genome shotgun (WGS) entry which is preliminary data.</text>
</comment>
<sequence length="1033" mass="103761">MANALEMLLRIALRKEGVDSGLRETRQGVRDLGDSAQGASATTTRLGGGLGSLTKTAAGLAAGLLGGAGLIAGLKASVSASTDFGGKIAEVSTLLDDTSGLDALTAKTRDLAREFGNAPTEQAQALYNIISAGASDSADAMRLLTDANKLALGGVTDVNTAADGLTSILNAYGMEAGQSTRISDGLFAAMRAGKTTIGELSSSLGQVTPIAAQAGVSFEEVAAATATLTKGGVSTSQAVTQLRGIISSVLKPTSEAAKQAEELGLQFDVQALKAQGLSGFLQAVADKTGGNTEQMAILFSQVEALGGALSLTGTQANDFGAVLDSVENSAGETDKAVAKIAGDDRSSLRRFGSAMTDIGITAGGLIAKALVPLADAATNIVNEFNDSAQSSDDLGESVSAAAAKIEPALQIIVGSAQALGGGLRAFFNLVQITVASVLQFVVDKVAVAAEALSQVTFGDLSDDLERHAALMRQTSADLGERIQGDLGDIAEAGETVRSGFARAAEGVSSLGAGADSASPKVQALSADTRSAGDAAGITAEQLDALGDTAEVAGGRVVDSAADAGSAVENLGGQGEQASNKLVEGATSAASAIDDVGDAATDAGKKVKSVGDAAGLTVEQFDALGDGAEVAGGRVVDSAADAGSAVENLGGQGEQASNKLVEGATSAASAIDDVGNAATDAGKKVEALGPTAADVEQAYQTLGITSSATLKQQAQEAREAAEAIRASGAPLADQEKAWLAVLEAELKAADAAGDEFAVKVIAANAKALPGTENFRVKVREIADKYVEVGEAATDAGQQAADGAKKATDALEPWRQKIVDVQNAAREAAAEAAKVYDVSDHDPRAIPDRTTSTAGSSLPAAANLLTGDDRDILQLLAAQLQKQQLQDIYSRNRGVNTGSLSGASADASQRIVNELETLTRKLAGGGASAEAARKSIYRQLGIPYTSPGSSSGGSVTIDYPTTPGTGGGGNPIQLPSTGGTVDLSSAVSVLQSIDRRLQIISGQIDDAVRGQYRPSSSVSAADILRELERSAGVSS</sequence>
<proteinExistence type="predicted"/>
<dbReference type="NCBIfam" id="TIGR01760">
    <property type="entry name" value="tape_meas_TP901"/>
    <property type="match status" value="1"/>
</dbReference>
<organism evidence="3 4">
    <name type="scientific">Banduia mediterranea</name>
    <dbReference type="NCBI Taxonomy" id="3075609"/>
    <lineage>
        <taxon>Bacteria</taxon>
        <taxon>Pseudomonadati</taxon>
        <taxon>Pseudomonadota</taxon>
        <taxon>Gammaproteobacteria</taxon>
        <taxon>Nevskiales</taxon>
        <taxon>Algiphilaceae</taxon>
        <taxon>Banduia</taxon>
    </lineage>
</organism>
<dbReference type="Pfam" id="PF10145">
    <property type="entry name" value="PhageMin_Tail"/>
    <property type="match status" value="1"/>
</dbReference>
<dbReference type="RefSeq" id="WP_311363921.1">
    <property type="nucleotide sequence ID" value="NZ_JAVRIC010000004.1"/>
</dbReference>
<accession>A0ABU2WFX4</accession>
<keyword evidence="4" id="KW-1185">Reference proteome</keyword>
<evidence type="ECO:0000313" key="3">
    <source>
        <dbReference type="EMBL" id="MDT0496529.1"/>
    </source>
</evidence>
<feature type="domain" description="Phage tail tape measure protein" evidence="2">
    <location>
        <begin position="109"/>
        <end position="294"/>
    </location>
</feature>
<dbReference type="EMBL" id="JAVRIC010000004">
    <property type="protein sequence ID" value="MDT0496529.1"/>
    <property type="molecule type" value="Genomic_DNA"/>
</dbReference>
<keyword evidence="1" id="KW-1188">Viral release from host cell</keyword>
<evidence type="ECO:0000259" key="2">
    <source>
        <dbReference type="Pfam" id="PF10145"/>
    </source>
</evidence>
<reference evidence="3 4" key="1">
    <citation type="submission" date="2023-09" db="EMBL/GenBank/DDBJ databases">
        <authorList>
            <person name="Rey-Velasco X."/>
        </authorList>
    </citation>
    <scope>NUCLEOTIDE SEQUENCE [LARGE SCALE GENOMIC DNA]</scope>
    <source>
        <strain evidence="3 4">W345</strain>
    </source>
</reference>
<name>A0ABU2WFX4_9GAMM</name>
<evidence type="ECO:0000256" key="1">
    <source>
        <dbReference type="ARBA" id="ARBA00022612"/>
    </source>
</evidence>
<dbReference type="PANTHER" id="PTHR37813">
    <property type="entry name" value="FELS-2 PROPHAGE PROTEIN"/>
    <property type="match status" value="1"/>
</dbReference>
<dbReference type="Proteomes" id="UP001254608">
    <property type="component" value="Unassembled WGS sequence"/>
</dbReference>
<evidence type="ECO:0000313" key="4">
    <source>
        <dbReference type="Proteomes" id="UP001254608"/>
    </source>
</evidence>